<reference evidence="2 3" key="1">
    <citation type="journal article" date="2023" name="bioRxiv">
        <title>Conserved and derived expression patterns and positive selection on dental genes reveal complex evolutionary context of ever-growing rodent molars.</title>
        <authorList>
            <person name="Calamari Z.T."/>
            <person name="Song A."/>
            <person name="Cohen E."/>
            <person name="Akter M."/>
            <person name="Roy R.D."/>
            <person name="Hallikas O."/>
            <person name="Christensen M.M."/>
            <person name="Li P."/>
            <person name="Marangoni P."/>
            <person name="Jernvall J."/>
            <person name="Klein O.D."/>
        </authorList>
    </citation>
    <scope>NUCLEOTIDE SEQUENCE [LARGE SCALE GENOMIC DNA]</scope>
    <source>
        <strain evidence="2">V071</strain>
    </source>
</reference>
<protein>
    <submittedName>
        <fullName evidence="2">Uncharacterized protein</fullName>
    </submittedName>
</protein>
<keyword evidence="3" id="KW-1185">Reference proteome</keyword>
<name>A0AAW0HI95_MYOGA</name>
<gene>
    <name evidence="2" type="ORF">U0070_006194</name>
</gene>
<evidence type="ECO:0000313" key="3">
    <source>
        <dbReference type="Proteomes" id="UP001488838"/>
    </source>
</evidence>
<evidence type="ECO:0000313" key="2">
    <source>
        <dbReference type="EMBL" id="KAK7802091.1"/>
    </source>
</evidence>
<sequence>MMFGISTEQIDVYQSDMKLLWAIIGAFYRLALEKLLQQKMKEYSWKGTTAGGEQLAKIGKLHWANLAGNENLAILELLTKAFRMLKSYYCSCGNNTSYSLSRIPTKQNPAEFSWGMVENISSCNSFPCSSHSHPCECIRMCSEQRAFWKPTTEPVRTTQKRWSVWRELLLQPMRKMECASLEKILKSHERKINCSENKLLNWLEKRISVLEEGSVGLRSYLWMTKVNFICGNLSCK</sequence>
<accession>A0AAW0HI95</accession>
<dbReference type="Proteomes" id="UP001488838">
    <property type="component" value="Unassembled WGS sequence"/>
</dbReference>
<dbReference type="EMBL" id="JBBHLL010000477">
    <property type="protein sequence ID" value="KAK7802091.1"/>
    <property type="molecule type" value="Genomic_DNA"/>
</dbReference>
<evidence type="ECO:0000256" key="1">
    <source>
        <dbReference type="SAM" id="Coils"/>
    </source>
</evidence>
<proteinExistence type="predicted"/>
<comment type="caution">
    <text evidence="2">The sequence shown here is derived from an EMBL/GenBank/DDBJ whole genome shotgun (WGS) entry which is preliminary data.</text>
</comment>
<keyword evidence="1" id="KW-0175">Coiled coil</keyword>
<feature type="coiled-coil region" evidence="1">
    <location>
        <begin position="178"/>
        <end position="205"/>
    </location>
</feature>
<organism evidence="2 3">
    <name type="scientific">Myodes glareolus</name>
    <name type="common">Bank vole</name>
    <name type="synonym">Clethrionomys glareolus</name>
    <dbReference type="NCBI Taxonomy" id="447135"/>
    <lineage>
        <taxon>Eukaryota</taxon>
        <taxon>Metazoa</taxon>
        <taxon>Chordata</taxon>
        <taxon>Craniata</taxon>
        <taxon>Vertebrata</taxon>
        <taxon>Euteleostomi</taxon>
        <taxon>Mammalia</taxon>
        <taxon>Eutheria</taxon>
        <taxon>Euarchontoglires</taxon>
        <taxon>Glires</taxon>
        <taxon>Rodentia</taxon>
        <taxon>Myomorpha</taxon>
        <taxon>Muroidea</taxon>
        <taxon>Cricetidae</taxon>
        <taxon>Arvicolinae</taxon>
        <taxon>Myodes</taxon>
    </lineage>
</organism>
<dbReference type="AlphaFoldDB" id="A0AAW0HI95"/>